<gene>
    <name evidence="2" type="ORF">E2C01_002696</name>
</gene>
<dbReference type="AlphaFoldDB" id="A0A5B7CKL4"/>
<protein>
    <submittedName>
        <fullName evidence="2">Uncharacterized protein</fullName>
    </submittedName>
</protein>
<accession>A0A5B7CKL4</accession>
<feature type="region of interest" description="Disordered" evidence="1">
    <location>
        <begin position="77"/>
        <end position="144"/>
    </location>
</feature>
<reference evidence="2 3" key="1">
    <citation type="submission" date="2019-05" db="EMBL/GenBank/DDBJ databases">
        <title>Another draft genome of Portunus trituberculatus and its Hox gene families provides insights of decapod evolution.</title>
        <authorList>
            <person name="Jeong J.-H."/>
            <person name="Song I."/>
            <person name="Kim S."/>
            <person name="Choi T."/>
            <person name="Kim D."/>
            <person name="Ryu S."/>
            <person name="Kim W."/>
        </authorList>
    </citation>
    <scope>NUCLEOTIDE SEQUENCE [LARGE SCALE GENOMIC DNA]</scope>
    <source>
        <tissue evidence="2">Muscle</tissue>
    </source>
</reference>
<proteinExistence type="predicted"/>
<sequence length="144" mass="15193">MVLPDTTIPVSMAADSRQGQVYNSAHYPPPLGASLQSGRRGGSSPPRLCLVISAPHLTPRRGSLLLAWQVWAVHTPANGPGPREAQTHPSGWLSRPTAPAVLSPAITTPSGGTKKFWIDPNTERHRHGSSGVGSHSTPSEKTNS</sequence>
<evidence type="ECO:0000313" key="3">
    <source>
        <dbReference type="Proteomes" id="UP000324222"/>
    </source>
</evidence>
<dbReference type="EMBL" id="VSRR010000099">
    <property type="protein sequence ID" value="MPC10069.1"/>
    <property type="molecule type" value="Genomic_DNA"/>
</dbReference>
<comment type="caution">
    <text evidence="2">The sequence shown here is derived from an EMBL/GenBank/DDBJ whole genome shotgun (WGS) entry which is preliminary data.</text>
</comment>
<feature type="region of interest" description="Disordered" evidence="1">
    <location>
        <begin position="23"/>
        <end position="45"/>
    </location>
</feature>
<organism evidence="2 3">
    <name type="scientific">Portunus trituberculatus</name>
    <name type="common">Swimming crab</name>
    <name type="synonym">Neptunus trituberculatus</name>
    <dbReference type="NCBI Taxonomy" id="210409"/>
    <lineage>
        <taxon>Eukaryota</taxon>
        <taxon>Metazoa</taxon>
        <taxon>Ecdysozoa</taxon>
        <taxon>Arthropoda</taxon>
        <taxon>Crustacea</taxon>
        <taxon>Multicrustacea</taxon>
        <taxon>Malacostraca</taxon>
        <taxon>Eumalacostraca</taxon>
        <taxon>Eucarida</taxon>
        <taxon>Decapoda</taxon>
        <taxon>Pleocyemata</taxon>
        <taxon>Brachyura</taxon>
        <taxon>Eubrachyura</taxon>
        <taxon>Portunoidea</taxon>
        <taxon>Portunidae</taxon>
        <taxon>Portuninae</taxon>
        <taxon>Portunus</taxon>
    </lineage>
</organism>
<dbReference type="Proteomes" id="UP000324222">
    <property type="component" value="Unassembled WGS sequence"/>
</dbReference>
<keyword evidence="3" id="KW-1185">Reference proteome</keyword>
<name>A0A5B7CKL4_PORTR</name>
<evidence type="ECO:0000256" key="1">
    <source>
        <dbReference type="SAM" id="MobiDB-lite"/>
    </source>
</evidence>
<evidence type="ECO:0000313" key="2">
    <source>
        <dbReference type="EMBL" id="MPC10069.1"/>
    </source>
</evidence>